<reference evidence="2 3" key="1">
    <citation type="submission" date="2017-05" db="EMBL/GenBank/DDBJ databases">
        <authorList>
            <person name="Varghese N."/>
            <person name="Submissions S."/>
        </authorList>
    </citation>
    <scope>NUCLEOTIDE SEQUENCE [LARGE SCALE GENOMIC DNA]</scope>
    <source>
        <strain evidence="2 3">DSM 21194</strain>
    </source>
</reference>
<keyword evidence="3" id="KW-1185">Reference proteome</keyword>
<evidence type="ECO:0000313" key="2">
    <source>
        <dbReference type="EMBL" id="SMO40634.1"/>
    </source>
</evidence>
<accession>A0A521B0K7</accession>
<organism evidence="2 3">
    <name type="scientific">Fodinibius sediminis</name>
    <dbReference type="NCBI Taxonomy" id="1214077"/>
    <lineage>
        <taxon>Bacteria</taxon>
        <taxon>Pseudomonadati</taxon>
        <taxon>Balneolota</taxon>
        <taxon>Balneolia</taxon>
        <taxon>Balneolales</taxon>
        <taxon>Balneolaceae</taxon>
        <taxon>Fodinibius</taxon>
    </lineage>
</organism>
<dbReference type="AlphaFoldDB" id="A0A521B0K7"/>
<sequence length="211" mass="23163">MRNEDNDCIRYLMKEMDPSEELLMERAMMEDENLLIEVESMRQTLAKLDKLPQKDPPSELCDRILSQAAEKAEQNRAAGTSVRPVYKYAVAATLALTITAGGAWLFMDTGEGGSQTASTTAAVEAQTGSNNAVFSFGEGEEALFQTVSAGDQGVEPWVDRQNVLYFKDQMTPSNGDFNALIEQSTEKLKLIENSVINNRPVKSIQLTGTGN</sequence>
<dbReference type="Proteomes" id="UP000317593">
    <property type="component" value="Unassembled WGS sequence"/>
</dbReference>
<protein>
    <recommendedName>
        <fullName evidence="4">Anti sigma-E protein RseA, N-terminal domain</fullName>
    </recommendedName>
</protein>
<keyword evidence="1" id="KW-0812">Transmembrane</keyword>
<dbReference type="EMBL" id="FXTH01000002">
    <property type="protein sequence ID" value="SMO40634.1"/>
    <property type="molecule type" value="Genomic_DNA"/>
</dbReference>
<evidence type="ECO:0008006" key="4">
    <source>
        <dbReference type="Google" id="ProtNLM"/>
    </source>
</evidence>
<dbReference type="OrthoDB" id="1524759at2"/>
<dbReference type="RefSeq" id="WP_142712948.1">
    <property type="nucleotide sequence ID" value="NZ_FXTH01000002.1"/>
</dbReference>
<keyword evidence="1" id="KW-0472">Membrane</keyword>
<evidence type="ECO:0000313" key="3">
    <source>
        <dbReference type="Proteomes" id="UP000317593"/>
    </source>
</evidence>
<evidence type="ECO:0000256" key="1">
    <source>
        <dbReference type="SAM" id="Phobius"/>
    </source>
</evidence>
<feature type="transmembrane region" description="Helical" evidence="1">
    <location>
        <begin position="85"/>
        <end position="107"/>
    </location>
</feature>
<proteinExistence type="predicted"/>
<name>A0A521B0K7_9BACT</name>
<keyword evidence="1" id="KW-1133">Transmembrane helix</keyword>
<gene>
    <name evidence="2" type="ORF">SAMN06265218_10258</name>
</gene>